<sequence>MHKNENTNCQFFQNDSEKKNMCNEDYKLNNDIINEENENLIKNENEKGGNVSCKHESKTDMASNNNFEDISNGHLSNDNIEDKIIKNYLNDQINSVNSNINKEKESESQYVEKIGDSNSDIDDLPLLKTYNNNELRTDDKTISKKLKKNEENNEEEAMKKKELLINKENIMNNRKGNNPESEVSSDDECLLNLIKNDNKLDKNTEKLSDKSSYDSDEPILIRSKMENENNNNKIIYTSSENINAIKNSNLNHSNKFIEKKLNNNVKKMNAKKASVSKSGISKGNTTKKINSVSKNKPKKIKKKKINKKKGKIKKKTTENKLDKDYNDNDIENDSIVIGTFDPRNRSNKEKLVAQLLIRWWYVLPDWPLPDYNYEEELKKRKLKLVSLEEYEDKEDIDKDGFRKVYQISAFPGVFRDALGTAYDLRDKNTCPCYNNLIKKTDHELLELICEAIKNQLKSLKNSVYNETYNEKRLEKELKEAELKLSRITKKNKQK</sequence>
<name>A0A1J1HCU9_PLARL</name>
<dbReference type="RefSeq" id="XP_028535754.1">
    <property type="nucleotide sequence ID" value="XM_028678627.1"/>
</dbReference>
<dbReference type="GeneID" id="39738039"/>
<evidence type="ECO:0000313" key="4">
    <source>
        <dbReference type="Proteomes" id="UP000220158"/>
    </source>
</evidence>
<keyword evidence="1" id="KW-0175">Coiled coil</keyword>
<organism evidence="3 4">
    <name type="scientific">Plasmodium relictum</name>
    <dbReference type="NCBI Taxonomy" id="85471"/>
    <lineage>
        <taxon>Eukaryota</taxon>
        <taxon>Sar</taxon>
        <taxon>Alveolata</taxon>
        <taxon>Apicomplexa</taxon>
        <taxon>Aconoidasida</taxon>
        <taxon>Haemosporida</taxon>
        <taxon>Plasmodiidae</taxon>
        <taxon>Plasmodium</taxon>
        <taxon>Plasmodium (Haemamoeba)</taxon>
    </lineage>
</organism>
<keyword evidence="4" id="KW-1185">Reference proteome</keyword>
<gene>
    <name evidence="3" type="ORF">PRELSG_1310600</name>
</gene>
<evidence type="ECO:0000256" key="2">
    <source>
        <dbReference type="SAM" id="MobiDB-lite"/>
    </source>
</evidence>
<accession>A0A1J1HCU9</accession>
<evidence type="ECO:0000313" key="3">
    <source>
        <dbReference type="EMBL" id="CRH03747.1"/>
    </source>
</evidence>
<evidence type="ECO:0000256" key="1">
    <source>
        <dbReference type="SAM" id="Coils"/>
    </source>
</evidence>
<reference evidence="3 4" key="1">
    <citation type="submission" date="2015-04" db="EMBL/GenBank/DDBJ databases">
        <authorList>
            <consortium name="Pathogen Informatics"/>
        </authorList>
    </citation>
    <scope>NUCLEOTIDE SEQUENCE [LARGE SCALE GENOMIC DNA]</scope>
    <source>
        <strain evidence="3 4">SGS1</strain>
    </source>
</reference>
<dbReference type="Proteomes" id="UP000220158">
    <property type="component" value="Chromosome 13"/>
</dbReference>
<dbReference type="EMBL" id="LN835308">
    <property type="protein sequence ID" value="CRH03747.1"/>
    <property type="molecule type" value="Genomic_DNA"/>
</dbReference>
<dbReference type="KEGG" id="prel:PRELSG_1310600"/>
<feature type="coiled-coil region" evidence="1">
    <location>
        <begin position="442"/>
        <end position="490"/>
    </location>
</feature>
<protein>
    <submittedName>
        <fullName evidence="3">Uncharacterized protein</fullName>
    </submittedName>
</protein>
<feature type="region of interest" description="Disordered" evidence="2">
    <location>
        <begin position="268"/>
        <end position="317"/>
    </location>
</feature>
<dbReference type="VEuPathDB" id="PlasmoDB:PRELSG_1310600"/>
<feature type="compositionally biased region" description="Basic residues" evidence="2">
    <location>
        <begin position="295"/>
        <end position="314"/>
    </location>
</feature>
<dbReference type="AlphaFoldDB" id="A0A1J1HCU9"/>
<dbReference type="OrthoDB" id="74703at2759"/>
<dbReference type="OMA" id="NTHIKSY"/>
<proteinExistence type="predicted"/>
<feature type="compositionally biased region" description="Low complexity" evidence="2">
    <location>
        <begin position="268"/>
        <end position="278"/>
    </location>
</feature>